<protein>
    <submittedName>
        <fullName evidence="3">Uncharacterized protein</fullName>
    </submittedName>
</protein>
<dbReference type="PANTHER" id="PTHR31625">
    <property type="match status" value="1"/>
</dbReference>
<sequence length="476" mass="52697">MTDLPTFEPYVLTPFDHATSPIHLSPLFVFKPNDQSHAIAVLKTGVQHLINLLPFLAGNVTPSNRVKGKENALEATPPTRECLQQYPLLKVKHHYKPVQSMHDVGTDEDSSPERFVPIPYESAGEDVSPIFRVQANVMLDGIIIAFSVHHMALDAVGSISIFYSLAACCRNPGAPVNLLTTSPLKEEKCRQMIFDSLSSINTKYIVCEDDSVHDWEPMEDIGSQPSVCDRILLDDRKVSQLKESCLGVLRNQHNGQTIKLSNTTVVVAALWLSLLRARVSPSSQSPSKESCLVMVTDCRSRLDKKLPGSYMGNALVTKEVYGCMDSVIASIGPSNYPSSRVGHLDLRDILRLANFAAAIQNGIRSVTNEYICNALASLVEQDDWTPNPRLGDLMVSVIRPFDIHGIDFGPSLGPMKDLDMLESRFPSAGWVVPPFERAEDRVWKLILSMEQAVIEKMRNDDIMKCLGLSQVTVSKL</sequence>
<proteinExistence type="predicted"/>
<evidence type="ECO:0000256" key="2">
    <source>
        <dbReference type="ARBA" id="ARBA00023315"/>
    </source>
</evidence>
<dbReference type="Gene3D" id="3.30.559.10">
    <property type="entry name" value="Chloramphenicol acetyltransferase-like domain"/>
    <property type="match status" value="2"/>
</dbReference>
<keyword evidence="4" id="KW-1185">Reference proteome</keyword>
<evidence type="ECO:0000256" key="1">
    <source>
        <dbReference type="ARBA" id="ARBA00022679"/>
    </source>
</evidence>
<evidence type="ECO:0000313" key="3">
    <source>
        <dbReference type="EMBL" id="KAJ5703953.1"/>
    </source>
</evidence>
<dbReference type="Proteomes" id="UP001215712">
    <property type="component" value="Unassembled WGS sequence"/>
</dbReference>
<reference evidence="3" key="1">
    <citation type="journal article" date="2023" name="IMA Fungus">
        <title>Comparative genomic study of the Penicillium genus elucidates a diverse pangenome and 15 lateral gene transfer events.</title>
        <authorList>
            <person name="Petersen C."/>
            <person name="Sorensen T."/>
            <person name="Nielsen M.R."/>
            <person name="Sondergaard T.E."/>
            <person name="Sorensen J.L."/>
            <person name="Fitzpatrick D.A."/>
            <person name="Frisvad J.C."/>
            <person name="Nielsen K.L."/>
        </authorList>
    </citation>
    <scope>NUCLEOTIDE SEQUENCE</scope>
    <source>
        <strain evidence="3">IBT 17514</strain>
    </source>
</reference>
<dbReference type="EMBL" id="JAQJAN010000020">
    <property type="protein sequence ID" value="KAJ5703953.1"/>
    <property type="molecule type" value="Genomic_DNA"/>
</dbReference>
<accession>A0AAD6HBH8</accession>
<dbReference type="Pfam" id="PF02458">
    <property type="entry name" value="Transferase"/>
    <property type="match status" value="1"/>
</dbReference>
<evidence type="ECO:0000313" key="4">
    <source>
        <dbReference type="Proteomes" id="UP001215712"/>
    </source>
</evidence>
<gene>
    <name evidence="3" type="ORF">N7493_011091</name>
</gene>
<comment type="caution">
    <text evidence="3">The sequence shown here is derived from an EMBL/GenBank/DDBJ whole genome shotgun (WGS) entry which is preliminary data.</text>
</comment>
<name>A0AAD6HBH8_9EURO</name>
<organism evidence="3 4">
    <name type="scientific">Penicillium malachiteum</name>
    <dbReference type="NCBI Taxonomy" id="1324776"/>
    <lineage>
        <taxon>Eukaryota</taxon>
        <taxon>Fungi</taxon>
        <taxon>Dikarya</taxon>
        <taxon>Ascomycota</taxon>
        <taxon>Pezizomycotina</taxon>
        <taxon>Eurotiomycetes</taxon>
        <taxon>Eurotiomycetidae</taxon>
        <taxon>Eurotiales</taxon>
        <taxon>Aspergillaceae</taxon>
        <taxon>Penicillium</taxon>
    </lineage>
</organism>
<dbReference type="InterPro" id="IPR051504">
    <property type="entry name" value="Plant_metabolite_acyltrans"/>
</dbReference>
<dbReference type="InterPro" id="IPR023213">
    <property type="entry name" value="CAT-like_dom_sf"/>
</dbReference>
<keyword evidence="1" id="KW-0808">Transferase</keyword>
<reference evidence="3" key="2">
    <citation type="submission" date="2023-01" db="EMBL/GenBank/DDBJ databases">
        <authorList>
            <person name="Petersen C."/>
        </authorList>
    </citation>
    <scope>NUCLEOTIDE SEQUENCE</scope>
    <source>
        <strain evidence="3">IBT 17514</strain>
    </source>
</reference>
<keyword evidence="2" id="KW-0012">Acyltransferase</keyword>
<dbReference type="GO" id="GO:0016747">
    <property type="term" value="F:acyltransferase activity, transferring groups other than amino-acyl groups"/>
    <property type="evidence" value="ECO:0007669"/>
    <property type="project" value="UniProtKB-ARBA"/>
</dbReference>
<dbReference type="AlphaFoldDB" id="A0AAD6HBH8"/>